<protein>
    <submittedName>
        <fullName evidence="2">Uncharacterized protein</fullName>
    </submittedName>
</protein>
<keyword evidence="3" id="KW-1185">Reference proteome</keyword>
<dbReference type="Proteomes" id="UP000316008">
    <property type="component" value="Unassembled WGS sequence"/>
</dbReference>
<evidence type="ECO:0000313" key="3">
    <source>
        <dbReference type="Proteomes" id="UP000316008"/>
    </source>
</evidence>
<feature type="signal peptide" evidence="1">
    <location>
        <begin position="1"/>
        <end position="23"/>
    </location>
</feature>
<reference evidence="2 3" key="1">
    <citation type="submission" date="2019-07" db="EMBL/GenBank/DDBJ databases">
        <authorList>
            <person name="Huq M.A."/>
        </authorList>
    </citation>
    <scope>NUCLEOTIDE SEQUENCE [LARGE SCALE GENOMIC DNA]</scope>
    <source>
        <strain evidence="2 3">MAH-3</strain>
    </source>
</reference>
<dbReference type="AlphaFoldDB" id="A0A556MMJ3"/>
<comment type="caution">
    <text evidence="2">The sequence shown here is derived from an EMBL/GenBank/DDBJ whole genome shotgun (WGS) entry which is preliminary data.</text>
</comment>
<dbReference type="RefSeq" id="WP_144333975.1">
    <property type="nucleotide sequence ID" value="NZ_VLPL01000008.1"/>
</dbReference>
<evidence type="ECO:0000256" key="1">
    <source>
        <dbReference type="SAM" id="SignalP"/>
    </source>
</evidence>
<accession>A0A556MMJ3</accession>
<organism evidence="2 3">
    <name type="scientific">Fluviicola chungangensis</name>
    <dbReference type="NCBI Taxonomy" id="2597671"/>
    <lineage>
        <taxon>Bacteria</taxon>
        <taxon>Pseudomonadati</taxon>
        <taxon>Bacteroidota</taxon>
        <taxon>Flavobacteriia</taxon>
        <taxon>Flavobacteriales</taxon>
        <taxon>Crocinitomicaceae</taxon>
        <taxon>Fluviicola</taxon>
    </lineage>
</organism>
<sequence length="155" mass="18121">MKLPIPYLLFLMIVLLQSASTQAQKISDEEIYFNVWHITNISLDSNTIINMDTLILRQALRSGHTHYPDSTTISPYDTWNISFGEYHDLTIYSVQRPPTGIGINRSEYYTEMYSCLNTVWSRNHKEIIFKIGTQPPVKYFIDQYSHLELILVKLE</sequence>
<dbReference type="EMBL" id="VLPL01000008">
    <property type="protein sequence ID" value="TSJ41164.1"/>
    <property type="molecule type" value="Genomic_DNA"/>
</dbReference>
<proteinExistence type="predicted"/>
<gene>
    <name evidence="2" type="ORF">FO442_14725</name>
</gene>
<feature type="chain" id="PRO_5021900055" evidence="1">
    <location>
        <begin position="24"/>
        <end position="155"/>
    </location>
</feature>
<name>A0A556MMJ3_9FLAO</name>
<keyword evidence="1" id="KW-0732">Signal</keyword>
<evidence type="ECO:0000313" key="2">
    <source>
        <dbReference type="EMBL" id="TSJ41164.1"/>
    </source>
</evidence>